<evidence type="ECO:0000313" key="1">
    <source>
        <dbReference type="EMBL" id="GAA2220604.1"/>
    </source>
</evidence>
<proteinExistence type="predicted"/>
<gene>
    <name evidence="1" type="ORF">GCM10009850_122480</name>
</gene>
<accession>A0ABN3D5I6</accession>
<dbReference type="Proteomes" id="UP001499843">
    <property type="component" value="Unassembled WGS sequence"/>
</dbReference>
<dbReference type="EMBL" id="BAAAQX010000093">
    <property type="protein sequence ID" value="GAA2220604.1"/>
    <property type="molecule type" value="Genomic_DNA"/>
</dbReference>
<reference evidence="1 2" key="1">
    <citation type="journal article" date="2019" name="Int. J. Syst. Evol. Microbiol.">
        <title>The Global Catalogue of Microorganisms (GCM) 10K type strain sequencing project: providing services to taxonomists for standard genome sequencing and annotation.</title>
        <authorList>
            <consortium name="The Broad Institute Genomics Platform"/>
            <consortium name="The Broad Institute Genome Sequencing Center for Infectious Disease"/>
            <person name="Wu L."/>
            <person name="Ma J."/>
        </authorList>
    </citation>
    <scope>NUCLEOTIDE SEQUENCE [LARGE SCALE GENOMIC DNA]</scope>
    <source>
        <strain evidence="1 2">JCM 16114</strain>
    </source>
</reference>
<organism evidence="1 2">
    <name type="scientific">Nonomuraea monospora</name>
    <dbReference type="NCBI Taxonomy" id="568818"/>
    <lineage>
        <taxon>Bacteria</taxon>
        <taxon>Bacillati</taxon>
        <taxon>Actinomycetota</taxon>
        <taxon>Actinomycetes</taxon>
        <taxon>Streptosporangiales</taxon>
        <taxon>Streptosporangiaceae</taxon>
        <taxon>Nonomuraea</taxon>
    </lineage>
</organism>
<name>A0ABN3D5I6_9ACTN</name>
<evidence type="ECO:0000313" key="2">
    <source>
        <dbReference type="Proteomes" id="UP001499843"/>
    </source>
</evidence>
<protein>
    <submittedName>
        <fullName evidence="1">Uncharacterized protein</fullName>
    </submittedName>
</protein>
<comment type="caution">
    <text evidence="1">The sequence shown here is derived from an EMBL/GenBank/DDBJ whole genome shotgun (WGS) entry which is preliminary data.</text>
</comment>
<keyword evidence="2" id="KW-1185">Reference proteome</keyword>
<sequence length="94" mass="10828">MAVSAPEPPVPRWEPYLRPRRDHLRIIETSCCGVYEWAGQGGQFLILRAAESEGHEETGRGRYKHARRVWMRLIVELEKGHKCKDPDDTDIDTG</sequence>